<evidence type="ECO:0008006" key="5">
    <source>
        <dbReference type="Google" id="ProtNLM"/>
    </source>
</evidence>
<evidence type="ECO:0000313" key="4">
    <source>
        <dbReference type="Proteomes" id="UP000054937"/>
    </source>
</evidence>
<proteinExistence type="predicted"/>
<gene>
    <name evidence="3" type="ORF">PPERSA_03419</name>
</gene>
<comment type="caution">
    <text evidence="3">The sequence shown here is derived from an EMBL/GenBank/DDBJ whole genome shotgun (WGS) entry which is preliminary data.</text>
</comment>
<protein>
    <recommendedName>
        <fullName evidence="5">TRAF-type domain-containing protein</fullName>
    </recommendedName>
</protein>
<keyword evidence="1" id="KW-0175">Coiled coil</keyword>
<dbReference type="EMBL" id="LDAU01000205">
    <property type="protein sequence ID" value="KRW99618.1"/>
    <property type="molecule type" value="Genomic_DNA"/>
</dbReference>
<dbReference type="InterPro" id="IPR013083">
    <property type="entry name" value="Znf_RING/FYVE/PHD"/>
</dbReference>
<evidence type="ECO:0000313" key="3">
    <source>
        <dbReference type="EMBL" id="KRW99618.1"/>
    </source>
</evidence>
<dbReference type="Gene3D" id="3.30.40.10">
    <property type="entry name" value="Zinc/RING finger domain, C3HC4 (zinc finger)"/>
    <property type="match status" value="1"/>
</dbReference>
<accession>A0A0V0QBR6</accession>
<evidence type="ECO:0000256" key="2">
    <source>
        <dbReference type="SAM" id="MobiDB-lite"/>
    </source>
</evidence>
<feature type="region of interest" description="Disordered" evidence="2">
    <location>
        <begin position="336"/>
        <end position="357"/>
    </location>
</feature>
<feature type="coiled-coil region" evidence="1">
    <location>
        <begin position="121"/>
        <end position="155"/>
    </location>
</feature>
<dbReference type="OrthoDB" id="10062218at2759"/>
<name>A0A0V0QBR6_PSEPJ</name>
<reference evidence="3 4" key="1">
    <citation type="journal article" date="2015" name="Sci. Rep.">
        <title>Genome of the facultative scuticociliatosis pathogen Pseudocohnilembus persalinus provides insight into its virulence through horizontal gene transfer.</title>
        <authorList>
            <person name="Xiong J."/>
            <person name="Wang G."/>
            <person name="Cheng J."/>
            <person name="Tian M."/>
            <person name="Pan X."/>
            <person name="Warren A."/>
            <person name="Jiang C."/>
            <person name="Yuan D."/>
            <person name="Miao W."/>
        </authorList>
    </citation>
    <scope>NUCLEOTIDE SEQUENCE [LARGE SCALE GENOMIC DNA]</scope>
    <source>
        <strain evidence="3">36N120E</strain>
    </source>
</reference>
<dbReference type="Proteomes" id="UP000054937">
    <property type="component" value="Unassembled WGS sequence"/>
</dbReference>
<dbReference type="InParanoid" id="A0A0V0QBR6"/>
<organism evidence="3 4">
    <name type="scientific">Pseudocohnilembus persalinus</name>
    <name type="common">Ciliate</name>
    <dbReference type="NCBI Taxonomy" id="266149"/>
    <lineage>
        <taxon>Eukaryota</taxon>
        <taxon>Sar</taxon>
        <taxon>Alveolata</taxon>
        <taxon>Ciliophora</taxon>
        <taxon>Intramacronucleata</taxon>
        <taxon>Oligohymenophorea</taxon>
        <taxon>Scuticociliatia</taxon>
        <taxon>Philasterida</taxon>
        <taxon>Pseudocohnilembidae</taxon>
        <taxon>Pseudocohnilembus</taxon>
    </lineage>
</organism>
<keyword evidence="4" id="KW-1185">Reference proteome</keyword>
<dbReference type="AlphaFoldDB" id="A0A0V0QBR6"/>
<evidence type="ECO:0000256" key="1">
    <source>
        <dbReference type="SAM" id="Coils"/>
    </source>
</evidence>
<sequence length="357" mass="42440">MEKHQSMCDFQPIKCKWCKKNIFMKYVDIHQENCEMKKICKYCKKDFSKNSLEDHEQNCRDIVTTCKNCNAILKREDLFEKHTIQICSRNYLENLKVSLKNKFQQYVSTMDLLNREKISMDQKLTEQIKQLTEKKKQILEENKILQNRRRDLREQFQNIRIGGASKNEIENMYQQQILYSNQLSINALYNYMENGNPLSIVVDEGNEQENSKSSNIYQNLQNFNQSCIEDLETQDSQNKIKSLSSNLKSNNKEQSQFQTFVGGQNNCYNHNISNVFFSEVEYDKKNMISDLRKEKLSLANKQCQKEGFWGNDWEKFLQVQQKHYPNQEQKILNGIQESENSSKQNRSQSIYNQNSKY</sequence>